<dbReference type="PANTHER" id="PTHR37691">
    <property type="entry name" value="BLR3518 PROTEIN"/>
    <property type="match status" value="1"/>
</dbReference>
<dbReference type="Proteomes" id="UP000886100">
    <property type="component" value="Unassembled WGS sequence"/>
</dbReference>
<dbReference type="EMBL" id="DROM01000438">
    <property type="protein sequence ID" value="HHH14031.1"/>
    <property type="molecule type" value="Genomic_DNA"/>
</dbReference>
<dbReference type="PANTHER" id="PTHR37691:SF1">
    <property type="entry name" value="BLR3518 PROTEIN"/>
    <property type="match status" value="1"/>
</dbReference>
<feature type="chain" id="PRO_5028055152" evidence="1">
    <location>
        <begin position="21"/>
        <end position="168"/>
    </location>
</feature>
<dbReference type="AlphaFoldDB" id="A0A7C5J014"/>
<organism evidence="2">
    <name type="scientific">Thiolapillus brandeum</name>
    <dbReference type="NCBI Taxonomy" id="1076588"/>
    <lineage>
        <taxon>Bacteria</taxon>
        <taxon>Pseudomonadati</taxon>
        <taxon>Pseudomonadota</taxon>
        <taxon>Gammaproteobacteria</taxon>
        <taxon>Chromatiales</taxon>
        <taxon>Sedimenticolaceae</taxon>
        <taxon>Thiolapillus</taxon>
    </lineage>
</organism>
<reference evidence="2" key="1">
    <citation type="journal article" date="2020" name="mSystems">
        <title>Genome- and Community-Level Interaction Insights into Carbon Utilization and Element Cycling Functions of Hydrothermarchaeota in Hydrothermal Sediment.</title>
        <authorList>
            <person name="Zhou Z."/>
            <person name="Liu Y."/>
            <person name="Xu W."/>
            <person name="Pan J."/>
            <person name="Luo Z.H."/>
            <person name="Li M."/>
        </authorList>
    </citation>
    <scope>NUCLEOTIDE SEQUENCE [LARGE SCALE GENOMIC DNA]</scope>
    <source>
        <strain evidence="2">HyVt-535</strain>
    </source>
</reference>
<name>A0A7C5J014_9GAMM</name>
<proteinExistence type="predicted"/>
<feature type="signal peptide" evidence="1">
    <location>
        <begin position="1"/>
        <end position="20"/>
    </location>
</feature>
<evidence type="ECO:0000313" key="2">
    <source>
        <dbReference type="EMBL" id="HHH14031.1"/>
    </source>
</evidence>
<protein>
    <submittedName>
        <fullName evidence="2">Uncharacterized protein</fullName>
    </submittedName>
</protein>
<dbReference type="SUPFAM" id="SSF75169">
    <property type="entry name" value="DsrEFH-like"/>
    <property type="match status" value="1"/>
</dbReference>
<keyword evidence="1" id="KW-0732">Signal</keyword>
<dbReference type="Gene3D" id="3.40.1260.10">
    <property type="entry name" value="DsrEFH-like"/>
    <property type="match status" value="1"/>
</dbReference>
<accession>A0A7C5J014</accession>
<dbReference type="InterPro" id="IPR027396">
    <property type="entry name" value="DsrEFH-like"/>
</dbReference>
<dbReference type="Pfam" id="PF02635">
    <property type="entry name" value="DsrE"/>
    <property type="match status" value="1"/>
</dbReference>
<evidence type="ECO:0000256" key="1">
    <source>
        <dbReference type="SAM" id="SignalP"/>
    </source>
</evidence>
<comment type="caution">
    <text evidence="2">The sequence shown here is derived from an EMBL/GenBank/DDBJ whole genome shotgun (WGS) entry which is preliminary data.</text>
</comment>
<sequence length="168" mass="19449">MTARILILFLLPWLSLQASAGGKLVHTPYEEPKVVFDFYFDDPRQIDSALYWVRSYMNPLMEAPYHMAPEFMEIVVVIHGTEIVTVAEANYPKYRQAVDRMRYYASLGVKFKVCGLAAADYGYRVEDFQDFIEVVPSAITELGHWQQKGYALIAPRVLEKRFSIEEIR</sequence>
<gene>
    <name evidence="2" type="ORF">ENJ98_07320</name>
</gene>
<dbReference type="InterPro" id="IPR003787">
    <property type="entry name" value="Sulphur_relay_DsrE/F-like"/>
</dbReference>